<reference evidence="15" key="1">
    <citation type="submission" date="2022-11" db="UniProtKB">
        <authorList>
            <consortium name="WormBaseParasite"/>
        </authorList>
    </citation>
    <scope>IDENTIFICATION</scope>
</reference>
<evidence type="ECO:0000259" key="13">
    <source>
        <dbReference type="PROSITE" id="PS50089"/>
    </source>
</evidence>
<keyword evidence="14" id="KW-1185">Reference proteome</keyword>
<protein>
    <recommendedName>
        <fullName evidence="3">RING-type E3 ubiquitin transferase</fullName>
        <ecNumber evidence="3">2.3.2.27</ecNumber>
    </recommendedName>
</protein>
<evidence type="ECO:0000256" key="5">
    <source>
        <dbReference type="ARBA" id="ARBA00022692"/>
    </source>
</evidence>
<evidence type="ECO:0000256" key="6">
    <source>
        <dbReference type="ARBA" id="ARBA00022723"/>
    </source>
</evidence>
<keyword evidence="8" id="KW-0833">Ubl conjugation pathway</keyword>
<evidence type="ECO:0000256" key="4">
    <source>
        <dbReference type="ARBA" id="ARBA00022679"/>
    </source>
</evidence>
<dbReference type="GO" id="GO:0061630">
    <property type="term" value="F:ubiquitin protein ligase activity"/>
    <property type="evidence" value="ECO:0007669"/>
    <property type="project" value="UniProtKB-EC"/>
</dbReference>
<dbReference type="GO" id="GO:0006511">
    <property type="term" value="P:ubiquitin-dependent protein catabolic process"/>
    <property type="evidence" value="ECO:0007669"/>
    <property type="project" value="TreeGrafter"/>
</dbReference>
<dbReference type="SMART" id="SM00184">
    <property type="entry name" value="RING"/>
    <property type="match status" value="1"/>
</dbReference>
<keyword evidence="4" id="KW-0808">Transferase</keyword>
<evidence type="ECO:0000256" key="10">
    <source>
        <dbReference type="ARBA" id="ARBA00022989"/>
    </source>
</evidence>
<keyword evidence="10" id="KW-1133">Transmembrane helix</keyword>
<dbReference type="GO" id="GO:0008270">
    <property type="term" value="F:zinc ion binding"/>
    <property type="evidence" value="ECO:0007669"/>
    <property type="project" value="UniProtKB-KW"/>
</dbReference>
<dbReference type="PROSITE" id="PS50089">
    <property type="entry name" value="ZF_RING_2"/>
    <property type="match status" value="1"/>
</dbReference>
<dbReference type="AlphaFoldDB" id="A0A915CYV9"/>
<dbReference type="WBParaSite" id="jg14122">
    <property type="protein sequence ID" value="jg14122"/>
    <property type="gene ID" value="jg14122"/>
</dbReference>
<keyword evidence="6" id="KW-0479">Metal-binding</keyword>
<dbReference type="Proteomes" id="UP000887574">
    <property type="component" value="Unplaced"/>
</dbReference>
<evidence type="ECO:0000313" key="14">
    <source>
        <dbReference type="Proteomes" id="UP000887574"/>
    </source>
</evidence>
<evidence type="ECO:0000313" key="15">
    <source>
        <dbReference type="WBParaSite" id="jg14122"/>
    </source>
</evidence>
<evidence type="ECO:0000256" key="7">
    <source>
        <dbReference type="ARBA" id="ARBA00022771"/>
    </source>
</evidence>
<dbReference type="GO" id="GO:0016567">
    <property type="term" value="P:protein ubiquitination"/>
    <property type="evidence" value="ECO:0007669"/>
    <property type="project" value="TreeGrafter"/>
</dbReference>
<comment type="subcellular location">
    <subcellularLocation>
        <location evidence="2">Membrane</location>
        <topology evidence="2">Multi-pass membrane protein</topology>
    </subcellularLocation>
</comment>
<dbReference type="Gene3D" id="3.30.40.10">
    <property type="entry name" value="Zinc/RING finger domain, C3HC4 (zinc finger)"/>
    <property type="match status" value="1"/>
</dbReference>
<dbReference type="InterPro" id="IPR001841">
    <property type="entry name" value="Znf_RING"/>
</dbReference>
<accession>A0A915CYV9</accession>
<evidence type="ECO:0000256" key="2">
    <source>
        <dbReference type="ARBA" id="ARBA00004141"/>
    </source>
</evidence>
<evidence type="ECO:0000256" key="8">
    <source>
        <dbReference type="ARBA" id="ARBA00022786"/>
    </source>
</evidence>
<dbReference type="InterPro" id="IPR011016">
    <property type="entry name" value="Znf_RING-CH"/>
</dbReference>
<dbReference type="PANTHER" id="PTHR45977">
    <property type="entry name" value="TARGET OF ERK KINASE MPK-1"/>
    <property type="match status" value="1"/>
</dbReference>
<keyword evidence="9" id="KW-0862">Zinc</keyword>
<evidence type="ECO:0000256" key="3">
    <source>
        <dbReference type="ARBA" id="ARBA00012483"/>
    </source>
</evidence>
<dbReference type="SMART" id="SM00744">
    <property type="entry name" value="RINGv"/>
    <property type="match status" value="1"/>
</dbReference>
<evidence type="ECO:0000256" key="12">
    <source>
        <dbReference type="PROSITE-ProRule" id="PRU00175"/>
    </source>
</evidence>
<dbReference type="Pfam" id="PF13639">
    <property type="entry name" value="zf-RING_2"/>
    <property type="match status" value="1"/>
</dbReference>
<keyword evidence="11" id="KW-0472">Membrane</keyword>
<name>A0A915CYV9_9BILA</name>
<evidence type="ECO:0000256" key="11">
    <source>
        <dbReference type="ARBA" id="ARBA00023136"/>
    </source>
</evidence>
<organism evidence="14 15">
    <name type="scientific">Ditylenchus dipsaci</name>
    <dbReference type="NCBI Taxonomy" id="166011"/>
    <lineage>
        <taxon>Eukaryota</taxon>
        <taxon>Metazoa</taxon>
        <taxon>Ecdysozoa</taxon>
        <taxon>Nematoda</taxon>
        <taxon>Chromadorea</taxon>
        <taxon>Rhabditida</taxon>
        <taxon>Tylenchina</taxon>
        <taxon>Tylenchomorpha</taxon>
        <taxon>Sphaerularioidea</taxon>
        <taxon>Anguinidae</taxon>
        <taxon>Anguininae</taxon>
        <taxon>Ditylenchus</taxon>
    </lineage>
</organism>
<dbReference type="SUPFAM" id="SSF57850">
    <property type="entry name" value="RING/U-box"/>
    <property type="match status" value="1"/>
</dbReference>
<evidence type="ECO:0000256" key="1">
    <source>
        <dbReference type="ARBA" id="ARBA00000900"/>
    </source>
</evidence>
<dbReference type="EC" id="2.3.2.27" evidence="3"/>
<keyword evidence="7 12" id="KW-0863">Zinc-finger</keyword>
<dbReference type="GO" id="GO:0016020">
    <property type="term" value="C:membrane"/>
    <property type="evidence" value="ECO:0007669"/>
    <property type="project" value="UniProtKB-SubCell"/>
</dbReference>
<dbReference type="PANTHER" id="PTHR45977:SF4">
    <property type="entry name" value="RING-TYPE DOMAIN-CONTAINING PROTEIN"/>
    <property type="match status" value="1"/>
</dbReference>
<proteinExistence type="predicted"/>
<feature type="domain" description="RING-type" evidence="13">
    <location>
        <begin position="17"/>
        <end position="57"/>
    </location>
</feature>
<comment type="catalytic activity">
    <reaction evidence="1">
        <text>S-ubiquitinyl-[E2 ubiquitin-conjugating enzyme]-L-cysteine + [acceptor protein]-L-lysine = [E2 ubiquitin-conjugating enzyme]-L-cysteine + N(6)-ubiquitinyl-[acceptor protein]-L-lysine.</text>
        <dbReference type="EC" id="2.3.2.27"/>
    </reaction>
</comment>
<keyword evidence="5" id="KW-0812">Transmembrane</keyword>
<evidence type="ECO:0000256" key="9">
    <source>
        <dbReference type="ARBA" id="ARBA00022833"/>
    </source>
</evidence>
<sequence>MHLENREIKIEKEEEICSICLGAVPAFETETLGCKHKFHKKCIERWLSIKSTCPICRRQMQNKIDKSRTQSTKKIYF</sequence>
<dbReference type="InterPro" id="IPR013083">
    <property type="entry name" value="Znf_RING/FYVE/PHD"/>
</dbReference>